<dbReference type="InterPro" id="IPR002509">
    <property type="entry name" value="NODB_dom"/>
</dbReference>
<gene>
    <name evidence="4" type="ORF">NDI76_16860</name>
</gene>
<evidence type="ECO:0000256" key="1">
    <source>
        <dbReference type="ARBA" id="ARBA00004613"/>
    </source>
</evidence>
<accession>A0ABU2GHW3</accession>
<dbReference type="InterPro" id="IPR011330">
    <property type="entry name" value="Glyco_hydro/deAcase_b/a-brl"/>
</dbReference>
<dbReference type="Proteomes" id="UP001257060">
    <property type="component" value="Unassembled WGS sequence"/>
</dbReference>
<dbReference type="PANTHER" id="PTHR34216">
    <property type="match status" value="1"/>
</dbReference>
<evidence type="ECO:0000313" key="5">
    <source>
        <dbReference type="Proteomes" id="UP001257060"/>
    </source>
</evidence>
<dbReference type="InterPro" id="IPR051398">
    <property type="entry name" value="Polysacch_Deacetylase"/>
</dbReference>
<keyword evidence="5" id="KW-1185">Reference proteome</keyword>
<comment type="subcellular location">
    <subcellularLocation>
        <location evidence="1">Secreted</location>
    </subcellularLocation>
</comment>
<proteinExistence type="predicted"/>
<sequence>MVERTLARRAARAGFDALERLDAATGFSRLYPDESNAILAYHAVGRPAGYGNVSVERFRRDVAHVTKHFEAVDLPAVLESSGGKRVAFTFDDALDDFYEHALPVLREYRVPATLFVPVDFVGGGPDGYAYRFSESPAERASFNDPAAFADESFPDPAVMSWDRLREVAADPLVTVGTHTRTHVDLGRVRDAETLDREIVGARDELEARLGVDVDRFCYPFGRYTEEAVEVVRGSHAMAVTSRPGVVGGTGRTRTETEVDRYRLPRVRAHEDERRVRWDLSGLRWRLTEYLG</sequence>
<dbReference type="PANTHER" id="PTHR34216:SF3">
    <property type="entry name" value="POLY-BETA-1,6-N-ACETYL-D-GLUCOSAMINE N-DEACETYLASE"/>
    <property type="match status" value="1"/>
</dbReference>
<protein>
    <submittedName>
        <fullName evidence="4">Polysaccharide deacetylase family protein</fullName>
    </submittedName>
</protein>
<dbReference type="PROSITE" id="PS51677">
    <property type="entry name" value="NODB"/>
    <property type="match status" value="1"/>
</dbReference>
<dbReference type="CDD" id="cd10918">
    <property type="entry name" value="CE4_NodB_like_5s_6s"/>
    <property type="match status" value="1"/>
</dbReference>
<dbReference type="SUPFAM" id="SSF88713">
    <property type="entry name" value="Glycoside hydrolase/deacetylase"/>
    <property type="match status" value="1"/>
</dbReference>
<name>A0ABU2GHW3_9EURY</name>
<organism evidence="4 5">
    <name type="scientific">Halogeometricum salsisoli</name>
    <dbReference type="NCBI Taxonomy" id="2950536"/>
    <lineage>
        <taxon>Archaea</taxon>
        <taxon>Methanobacteriati</taxon>
        <taxon>Methanobacteriota</taxon>
        <taxon>Stenosarchaea group</taxon>
        <taxon>Halobacteria</taxon>
        <taxon>Halobacteriales</taxon>
        <taxon>Haloferacaceae</taxon>
        <taxon>Halogeometricum</taxon>
    </lineage>
</organism>
<evidence type="ECO:0000256" key="2">
    <source>
        <dbReference type="ARBA" id="ARBA00022729"/>
    </source>
</evidence>
<dbReference type="Pfam" id="PF01522">
    <property type="entry name" value="Polysacc_deac_1"/>
    <property type="match status" value="1"/>
</dbReference>
<reference evidence="4 5" key="1">
    <citation type="submission" date="2022-06" db="EMBL/GenBank/DDBJ databases">
        <title>Halogeometricum sp. a new haloarchaeum isolate from saline soil.</title>
        <authorList>
            <person name="Strakova D."/>
            <person name="Galisteo C."/>
            <person name="Sanchez-Porro C."/>
            <person name="Ventosa A."/>
        </authorList>
    </citation>
    <scope>NUCLEOTIDE SEQUENCE [LARGE SCALE GENOMIC DNA]</scope>
    <source>
        <strain evidence="4 5">S1BR25-6</strain>
    </source>
</reference>
<feature type="domain" description="NodB homology" evidence="3">
    <location>
        <begin position="84"/>
        <end position="291"/>
    </location>
</feature>
<dbReference type="EMBL" id="JAMQOP010000003">
    <property type="protein sequence ID" value="MDS0300420.1"/>
    <property type="molecule type" value="Genomic_DNA"/>
</dbReference>
<evidence type="ECO:0000313" key="4">
    <source>
        <dbReference type="EMBL" id="MDS0300420.1"/>
    </source>
</evidence>
<dbReference type="Gene3D" id="3.20.20.370">
    <property type="entry name" value="Glycoside hydrolase/deacetylase"/>
    <property type="match status" value="1"/>
</dbReference>
<keyword evidence="2" id="KW-0732">Signal</keyword>
<dbReference type="RefSeq" id="WP_310925320.1">
    <property type="nucleotide sequence ID" value="NZ_JAMQOP010000003.1"/>
</dbReference>
<comment type="caution">
    <text evidence="4">The sequence shown here is derived from an EMBL/GenBank/DDBJ whole genome shotgun (WGS) entry which is preliminary data.</text>
</comment>
<evidence type="ECO:0000259" key="3">
    <source>
        <dbReference type="PROSITE" id="PS51677"/>
    </source>
</evidence>